<dbReference type="EMBL" id="JAHRIN010000179">
    <property type="protein sequence ID" value="MEQ2190725.1"/>
    <property type="molecule type" value="Genomic_DNA"/>
</dbReference>
<protein>
    <recommendedName>
        <fullName evidence="6">Delta-like protein</fullName>
    </recommendedName>
</protein>
<keyword evidence="9" id="KW-1185">Reference proteome</keyword>
<dbReference type="Proteomes" id="UP001434883">
    <property type="component" value="Unassembled WGS sequence"/>
</dbReference>
<feature type="domain" description="DSL" evidence="7">
    <location>
        <begin position="91"/>
        <end position="135"/>
    </location>
</feature>
<keyword evidence="2 6" id="KW-0245">EGF-like domain</keyword>
<keyword evidence="4 5" id="KW-1015">Disulfide bond</keyword>
<dbReference type="Gene3D" id="2.10.25.140">
    <property type="match status" value="1"/>
</dbReference>
<evidence type="ECO:0000256" key="2">
    <source>
        <dbReference type="ARBA" id="ARBA00022536"/>
    </source>
</evidence>
<dbReference type="InterPro" id="IPR001774">
    <property type="entry name" value="DSL"/>
</dbReference>
<evidence type="ECO:0000256" key="1">
    <source>
        <dbReference type="ARBA" id="ARBA00022473"/>
    </source>
</evidence>
<feature type="non-terminal residue" evidence="8">
    <location>
        <position position="1"/>
    </location>
</feature>
<evidence type="ECO:0000256" key="6">
    <source>
        <dbReference type="RuleBase" id="RU280815"/>
    </source>
</evidence>
<dbReference type="Pfam" id="PF01414">
    <property type="entry name" value="DSL"/>
    <property type="match status" value="1"/>
</dbReference>
<keyword evidence="6" id="KW-0812">Transmembrane</keyword>
<accession>A0ABV0Q4J2</accession>
<dbReference type="SMART" id="SM00051">
    <property type="entry name" value="DSL"/>
    <property type="match status" value="1"/>
</dbReference>
<sequence length="160" mass="18651">GTFSLIIEAWNAESPTEYTGRLFPEKKSKTRNLGFDFLIWNQKNKSLLLFSDNQNNLVSRLATRRRLAIGEDWSQDVHFGEQSELRYSYHVYCDEYYFGDGCADYCRPRDDTLGHYTCDEEGNRICLEGWKGNYCSEREWGLLIKLTARAGPAFYEALSR</sequence>
<comment type="subcellular location">
    <subcellularLocation>
        <location evidence="6">Membrane</location>
        <topology evidence="6">Single-pass type I membrane protein</topology>
    </subcellularLocation>
</comment>
<organism evidence="8 9">
    <name type="scientific">Xenoophorus captivus</name>
    <dbReference type="NCBI Taxonomy" id="1517983"/>
    <lineage>
        <taxon>Eukaryota</taxon>
        <taxon>Metazoa</taxon>
        <taxon>Chordata</taxon>
        <taxon>Craniata</taxon>
        <taxon>Vertebrata</taxon>
        <taxon>Euteleostomi</taxon>
        <taxon>Actinopterygii</taxon>
        <taxon>Neopterygii</taxon>
        <taxon>Teleostei</taxon>
        <taxon>Neoteleostei</taxon>
        <taxon>Acanthomorphata</taxon>
        <taxon>Ovalentaria</taxon>
        <taxon>Atherinomorphae</taxon>
        <taxon>Cyprinodontiformes</taxon>
        <taxon>Goodeidae</taxon>
        <taxon>Xenoophorus</taxon>
    </lineage>
</organism>
<keyword evidence="3 6" id="KW-0677">Repeat</keyword>
<feature type="disulfide bond" evidence="5">
    <location>
        <begin position="106"/>
        <end position="118"/>
    </location>
</feature>
<gene>
    <name evidence="8" type="ORF">XENOCAPTIV_007196</name>
</gene>
<feature type="disulfide bond" evidence="5">
    <location>
        <begin position="93"/>
        <end position="102"/>
    </location>
</feature>
<keyword evidence="6" id="KW-1133">Transmembrane helix</keyword>
<evidence type="ECO:0000256" key="3">
    <source>
        <dbReference type="ARBA" id="ARBA00022737"/>
    </source>
</evidence>
<dbReference type="PROSITE" id="PS51051">
    <property type="entry name" value="DSL"/>
    <property type="match status" value="1"/>
</dbReference>
<evidence type="ECO:0000313" key="9">
    <source>
        <dbReference type="Proteomes" id="UP001434883"/>
    </source>
</evidence>
<comment type="function">
    <text evidence="6">Putative Notch ligand involved in the mediation of Notch signaling.</text>
</comment>
<evidence type="ECO:0000313" key="8">
    <source>
        <dbReference type="EMBL" id="MEQ2190725.1"/>
    </source>
</evidence>
<keyword evidence="1 6" id="KW-0217">Developmental protein</keyword>
<keyword evidence="6" id="KW-0472">Membrane</keyword>
<evidence type="ECO:0000256" key="5">
    <source>
        <dbReference type="PROSITE-ProRule" id="PRU00377"/>
    </source>
</evidence>
<dbReference type="Gene3D" id="2.60.40.3510">
    <property type="match status" value="1"/>
</dbReference>
<feature type="disulfide bond" evidence="5">
    <location>
        <begin position="126"/>
        <end position="135"/>
    </location>
</feature>
<keyword evidence="6" id="KW-0732">Signal</keyword>
<comment type="caution">
    <text evidence="8">The sequence shown here is derived from an EMBL/GenBank/DDBJ whole genome shotgun (WGS) entry which is preliminary data.</text>
</comment>
<evidence type="ECO:0000259" key="7">
    <source>
        <dbReference type="PROSITE" id="PS51051"/>
    </source>
</evidence>
<evidence type="ECO:0000256" key="4">
    <source>
        <dbReference type="ARBA" id="ARBA00023157"/>
    </source>
</evidence>
<reference evidence="8 9" key="1">
    <citation type="submission" date="2021-06" db="EMBL/GenBank/DDBJ databases">
        <authorList>
            <person name="Palmer J.M."/>
        </authorList>
    </citation>
    <scope>NUCLEOTIDE SEQUENCE [LARGE SCALE GENOMIC DNA]</scope>
    <source>
        <strain evidence="8 9">XC_2019</strain>
        <tissue evidence="8">Muscle</tissue>
    </source>
</reference>
<name>A0ABV0Q4J2_9TELE</name>
<proteinExistence type="predicted"/>